<dbReference type="CDD" id="cd07067">
    <property type="entry name" value="HP_PGM_like"/>
    <property type="match status" value="1"/>
</dbReference>
<organism evidence="1 2">
    <name type="scientific">Paenibacillus hunanensis</name>
    <dbReference type="NCBI Taxonomy" id="539262"/>
    <lineage>
        <taxon>Bacteria</taxon>
        <taxon>Bacillati</taxon>
        <taxon>Bacillota</taxon>
        <taxon>Bacilli</taxon>
        <taxon>Bacillales</taxon>
        <taxon>Paenibacillaceae</taxon>
        <taxon>Paenibacillus</taxon>
    </lineage>
</organism>
<evidence type="ECO:0000313" key="2">
    <source>
        <dbReference type="Proteomes" id="UP001185028"/>
    </source>
</evidence>
<dbReference type="RefSeq" id="WP_188775002.1">
    <property type="nucleotide sequence ID" value="NZ_BMMB01000003.1"/>
</dbReference>
<dbReference type="EMBL" id="JAVDQH010000023">
    <property type="protein sequence ID" value="MDR6246174.1"/>
    <property type="molecule type" value="Genomic_DNA"/>
</dbReference>
<evidence type="ECO:0000313" key="1">
    <source>
        <dbReference type="EMBL" id="MDR6246174.1"/>
    </source>
</evidence>
<protein>
    <submittedName>
        <fullName evidence="1">2,3-bisphosphoglycerate-dependent phosphoglycerate mutase</fullName>
        <ecNumber evidence="1">5.4.2.11</ecNumber>
    </submittedName>
</protein>
<comment type="caution">
    <text evidence="1">The sequence shown here is derived from an EMBL/GenBank/DDBJ whole genome shotgun (WGS) entry which is preliminary data.</text>
</comment>
<keyword evidence="1" id="KW-0413">Isomerase</keyword>
<name>A0ABU1J3T5_9BACL</name>
<reference evidence="1 2" key="1">
    <citation type="submission" date="2023-07" db="EMBL/GenBank/DDBJ databases">
        <title>Genomic Encyclopedia of Type Strains, Phase IV (KMG-IV): sequencing the most valuable type-strain genomes for metagenomic binning, comparative biology and taxonomic classification.</title>
        <authorList>
            <person name="Goeker M."/>
        </authorList>
    </citation>
    <scope>NUCLEOTIDE SEQUENCE [LARGE SCALE GENOMIC DNA]</scope>
    <source>
        <strain evidence="1 2">DSM 22170</strain>
    </source>
</reference>
<accession>A0ABU1J3T5</accession>
<dbReference type="PANTHER" id="PTHR48100:SF1">
    <property type="entry name" value="HISTIDINE PHOSPHATASE FAMILY PROTEIN-RELATED"/>
    <property type="match status" value="1"/>
</dbReference>
<dbReference type="Pfam" id="PF00300">
    <property type="entry name" value="His_Phos_1"/>
    <property type="match status" value="1"/>
</dbReference>
<dbReference type="EC" id="5.4.2.11" evidence="1"/>
<keyword evidence="2" id="KW-1185">Reference proteome</keyword>
<dbReference type="SUPFAM" id="SSF53254">
    <property type="entry name" value="Phosphoglycerate mutase-like"/>
    <property type="match status" value="1"/>
</dbReference>
<gene>
    <name evidence="1" type="ORF">JOC58_004093</name>
</gene>
<dbReference type="Gene3D" id="3.40.50.1240">
    <property type="entry name" value="Phosphoglycerate mutase-like"/>
    <property type="match status" value="1"/>
</dbReference>
<dbReference type="GO" id="GO:0004619">
    <property type="term" value="F:phosphoglycerate mutase activity"/>
    <property type="evidence" value="ECO:0007669"/>
    <property type="project" value="UniProtKB-EC"/>
</dbReference>
<dbReference type="SMART" id="SM00855">
    <property type="entry name" value="PGAM"/>
    <property type="match status" value="1"/>
</dbReference>
<sequence>MKELYIIRHCQATGQEPHAPLTELGHQQAQRLATQLSTIPLDTIVSSPYLRAMDTVAPLAQQFNLPVHKDERLIERVLCDTNEPNWRNMLRQTYDDMELCYQGGESSRQATARAMAVIHELQAGDAQYAALVSHGNLISLLLRAYDERIGFTEWEQLTNPDVYRLTLDETEVMMKRVPV</sequence>
<dbReference type="InterPro" id="IPR050275">
    <property type="entry name" value="PGM_Phosphatase"/>
</dbReference>
<dbReference type="PANTHER" id="PTHR48100">
    <property type="entry name" value="BROAD-SPECIFICITY PHOSPHATASE YOR283W-RELATED"/>
    <property type="match status" value="1"/>
</dbReference>
<dbReference type="Proteomes" id="UP001185028">
    <property type="component" value="Unassembled WGS sequence"/>
</dbReference>
<dbReference type="InterPro" id="IPR013078">
    <property type="entry name" value="His_Pase_superF_clade-1"/>
</dbReference>
<dbReference type="InterPro" id="IPR029033">
    <property type="entry name" value="His_PPase_superfam"/>
</dbReference>
<proteinExistence type="predicted"/>